<evidence type="ECO:0000259" key="12">
    <source>
        <dbReference type="PROSITE" id="PS51194"/>
    </source>
</evidence>
<dbReference type="Gene3D" id="3.40.50.300">
    <property type="entry name" value="P-loop containing nucleotide triphosphate hydrolases"/>
    <property type="match status" value="2"/>
</dbReference>
<dbReference type="InterPro" id="IPR001650">
    <property type="entry name" value="Helicase_C-like"/>
</dbReference>
<reference evidence="13" key="1">
    <citation type="submission" date="2023-02" db="EMBL/GenBank/DDBJ databases">
        <title>Mating type loci evolution in Malassezia.</title>
        <authorList>
            <person name="Coelho M.A."/>
        </authorList>
    </citation>
    <scope>NUCLEOTIDE SEQUENCE</scope>
    <source>
        <strain evidence="13">CBS 14136</strain>
    </source>
</reference>
<dbReference type="FunFam" id="3.40.50.300:FF:000861">
    <property type="entry name" value="Fanconi anemia, complementation group M"/>
    <property type="match status" value="1"/>
</dbReference>
<accession>A0AAF0FF34</accession>
<keyword evidence="3" id="KW-0547">Nucleotide-binding</keyword>
<evidence type="ECO:0000256" key="10">
    <source>
        <dbReference type="SAM" id="MobiDB-lite"/>
    </source>
</evidence>
<evidence type="ECO:0000256" key="6">
    <source>
        <dbReference type="ARBA" id="ARBA00022840"/>
    </source>
</evidence>
<dbReference type="GO" id="GO:0016787">
    <property type="term" value="F:hydrolase activity"/>
    <property type="evidence" value="ECO:0007669"/>
    <property type="project" value="UniProtKB-KW"/>
</dbReference>
<evidence type="ECO:0000256" key="7">
    <source>
        <dbReference type="ARBA" id="ARBA00023242"/>
    </source>
</evidence>
<feature type="compositionally biased region" description="Polar residues" evidence="10">
    <location>
        <begin position="838"/>
        <end position="853"/>
    </location>
</feature>
<feature type="region of interest" description="Disordered" evidence="10">
    <location>
        <begin position="74"/>
        <end position="115"/>
    </location>
</feature>
<dbReference type="InterPro" id="IPR044749">
    <property type="entry name" value="FANCM_DEXDc"/>
</dbReference>
<comment type="subcellular location">
    <subcellularLocation>
        <location evidence="1 9">Nucleus</location>
    </subcellularLocation>
</comment>
<evidence type="ECO:0000313" key="14">
    <source>
        <dbReference type="Proteomes" id="UP001214628"/>
    </source>
</evidence>
<feature type="compositionally biased region" description="Polar residues" evidence="10">
    <location>
        <begin position="74"/>
        <end position="110"/>
    </location>
</feature>
<proteinExistence type="inferred from homology"/>
<feature type="region of interest" description="Disordered" evidence="10">
    <location>
        <begin position="805"/>
        <end position="895"/>
    </location>
</feature>
<feature type="compositionally biased region" description="Basic and acidic residues" evidence="10">
    <location>
        <begin position="1128"/>
        <end position="1148"/>
    </location>
</feature>
<keyword evidence="14" id="KW-1185">Reference proteome</keyword>
<organism evidence="13 14">
    <name type="scientific">Malassezia psittaci</name>
    <dbReference type="NCBI Taxonomy" id="1821823"/>
    <lineage>
        <taxon>Eukaryota</taxon>
        <taxon>Fungi</taxon>
        <taxon>Dikarya</taxon>
        <taxon>Basidiomycota</taxon>
        <taxon>Ustilaginomycotina</taxon>
        <taxon>Malasseziomycetes</taxon>
        <taxon>Malasseziales</taxon>
        <taxon>Malasseziaceae</taxon>
        <taxon>Malassezia</taxon>
    </lineage>
</organism>
<evidence type="ECO:0000256" key="5">
    <source>
        <dbReference type="ARBA" id="ARBA00022806"/>
    </source>
</evidence>
<keyword evidence="6" id="KW-0067">ATP-binding</keyword>
<feature type="domain" description="Helicase C-terminal" evidence="12">
    <location>
        <begin position="623"/>
        <end position="788"/>
    </location>
</feature>
<evidence type="ECO:0000313" key="13">
    <source>
        <dbReference type="EMBL" id="WFD43538.1"/>
    </source>
</evidence>
<keyword evidence="7" id="KW-0539">Nucleus</keyword>
<feature type="region of interest" description="Disordered" evidence="10">
    <location>
        <begin position="938"/>
        <end position="964"/>
    </location>
</feature>
<dbReference type="CDD" id="cd18033">
    <property type="entry name" value="DEXDc_FANCM"/>
    <property type="match status" value="1"/>
</dbReference>
<dbReference type="GO" id="GO:0000400">
    <property type="term" value="F:four-way junction DNA binding"/>
    <property type="evidence" value="ECO:0007669"/>
    <property type="project" value="TreeGrafter"/>
</dbReference>
<dbReference type="CDD" id="cd12091">
    <property type="entry name" value="FANCM_ID"/>
    <property type="match status" value="1"/>
</dbReference>
<keyword evidence="4 13" id="KW-0378">Hydrolase</keyword>
<comment type="similarity">
    <text evidence="2 9">Belongs to the DEAD box helicase family. DEAH subfamily. FANCM sub-subfamily.</text>
</comment>
<dbReference type="SMART" id="SM00487">
    <property type="entry name" value="DEXDc"/>
    <property type="match status" value="1"/>
</dbReference>
<feature type="compositionally biased region" description="Polar residues" evidence="10">
    <location>
        <begin position="940"/>
        <end position="962"/>
    </location>
</feature>
<dbReference type="InterPro" id="IPR027417">
    <property type="entry name" value="P-loop_NTPase"/>
</dbReference>
<gene>
    <name evidence="13" type="primary">MPH1</name>
    <name evidence="13" type="ORF">MPSI1_002200</name>
</gene>
<dbReference type="GO" id="GO:0005634">
    <property type="term" value="C:nucleus"/>
    <property type="evidence" value="ECO:0007669"/>
    <property type="project" value="UniProtKB-SubCell"/>
</dbReference>
<feature type="compositionally biased region" description="Polar residues" evidence="10">
    <location>
        <begin position="991"/>
        <end position="1010"/>
    </location>
</feature>
<dbReference type="Pfam" id="PF04851">
    <property type="entry name" value="ResIII"/>
    <property type="match status" value="1"/>
</dbReference>
<sequence length="1250" mass="138080">MAQVDAEFDEEFDSSLLAQIDAIEAKHVLQDLDWSSNPSLDQMLGRAFDEMEGHGVQNATTFSPLSPCRQRATNFATPRSLNNPRSALTPRTMNQKQGTTNTAHSVSNGIASKGSLPLQSHGIAVHPARLQERSTQNSRIPSSPRFSLHGSSSQQSETYSGRNPTHSSSTQSTRSSRSRSSANSSSQNLTQQGLWGHSIAPAAVESSQGSLSVAPNPPSSSTGGFAWATTKVWDHTVFQQGNRVMKKTADDQDEVSDPHYRRPPQHSLPAPPSQLESKVEVDCAAAQTWIYPVNKPLRSYQLNIVQKALFHNVLVALPTGLGKTFIAAVVILNMFRWFPQGKMTQQQQACHSICGLPWDTAIELTGSTRRSLRDDEWLSKRIFYMTPQTFENDLLSTTCDPRDVVCVVVDEAHRATGNYAYCKVIRHLMYYNPHFRVLALTATPGSHADKVQEVVDNLHINRIEIRTEEALDIQPYLHTKHEQLVRVPLGESVEQLRVAWIALMRVFHEPLLKHGVMRQADTGALRSFAVRSAAADANGRAILADKPYLRGSLAQLASMALALQYLSEESVRVFCDRAQSIVSPSKTATKKNQVFSTKNPAFQAFVMAMESVESDKTHPKIHALQNILRSHFQAHQDTRVMIFCSYREVVTEIVESLQAEQIKATPFIGQATDKKGNRGFTQKVQEQILRDFQKGIFQVLVATSIGEEGLDIGEVDLIVCYEAVRDSVRALQRVGRTGRQRDGRIVVLMTEGREEQSWQHSKDSYKSVQKLVRSANVIELYTDVDRLIPAKIKPEPIMCEVEQPAFDPRPLQQKPTPRSASKKDTTRKSQSKPKKPRLSQQNTLTFCSANTLRRTQRDEHREDDGDEQVNAHPNSPIETLNTRGKSKQIANLSDDSDDAEIASGLHISSTSSAYSWPTSSIGDKSLAANSSISKPAVQLQGCSTPQKSIVNSGAPQSGTRTLGTRRVPLANFRCADSMHANNAISSIHDSLHSQNWPGDTLNASSTSPSMSREEPSSLHRFSPHPLVAQLAELDSGSAVADASDASIPCNAAADDSLRPGDKDCTPLFFLSQESDVSARVPSENMPRMTSPEASPMIVATGHASPSLRVASSPKRTESRPGKRRRNTDRRWFLDQEAERETDSEVHGESDEDDSGFGSSEEDDQDRAAVGDFSATQQEGYNQQSIYLQSLLSQQAPTPFRGRDRLKQLLARRNALRPSSEADENLSDAYSQDSFVVGDDEVSWADSSEPF</sequence>
<dbReference type="PANTHER" id="PTHR14025">
    <property type="entry name" value="FANCONI ANEMIA GROUP M FANCM FAMILY MEMBER"/>
    <property type="match status" value="1"/>
</dbReference>
<protein>
    <recommendedName>
        <fullName evidence="9">ATP-dependent DNA helicase</fullName>
        <ecNumber evidence="9">3.6.4.12</ecNumber>
    </recommendedName>
</protein>
<dbReference type="GO" id="GO:0043138">
    <property type="term" value="F:3'-5' DNA helicase activity"/>
    <property type="evidence" value="ECO:0007669"/>
    <property type="project" value="InterPro"/>
</dbReference>
<dbReference type="PANTHER" id="PTHR14025:SF20">
    <property type="entry name" value="FANCONI ANEMIA GROUP M PROTEIN"/>
    <property type="match status" value="1"/>
</dbReference>
<comment type="function">
    <text evidence="9">ATP-dependent DNA helicase involved in DNA damage repair by homologous recombination and in genome maintenance. Capable of unwinding D-loops. Plays a role in limiting crossover recombinants during mitotic DNA double-strand break (DSB) repair. Component of a FANCM-MHF complex which promotes gene conversion at blocked replication forks, probably by reversal of the stalled fork.</text>
</comment>
<evidence type="ECO:0000256" key="4">
    <source>
        <dbReference type="ARBA" id="ARBA00022801"/>
    </source>
</evidence>
<dbReference type="SMART" id="SM00490">
    <property type="entry name" value="HELICc"/>
    <property type="match status" value="1"/>
</dbReference>
<comment type="catalytic activity">
    <reaction evidence="8 9">
        <text>ATP + H2O = ADP + phosphate + H(+)</text>
        <dbReference type="Rhea" id="RHEA:13065"/>
        <dbReference type="ChEBI" id="CHEBI:15377"/>
        <dbReference type="ChEBI" id="CHEBI:15378"/>
        <dbReference type="ChEBI" id="CHEBI:30616"/>
        <dbReference type="ChEBI" id="CHEBI:43474"/>
        <dbReference type="ChEBI" id="CHEBI:456216"/>
        <dbReference type="EC" id="3.6.4.12"/>
    </reaction>
</comment>
<feature type="compositionally biased region" description="Low complexity" evidence="10">
    <location>
        <begin position="167"/>
        <end position="188"/>
    </location>
</feature>
<feature type="region of interest" description="Disordered" evidence="10">
    <location>
        <begin position="246"/>
        <end position="274"/>
    </location>
</feature>
<dbReference type="Proteomes" id="UP001214628">
    <property type="component" value="Chromosome 2"/>
</dbReference>
<comment type="subunit">
    <text evidence="9">Interacts with the MHF histone-fold complex to form the FANCM-MHF complex.</text>
</comment>
<dbReference type="AlphaFoldDB" id="A0AAF0FF34"/>
<feature type="compositionally biased region" description="Polar residues" evidence="10">
    <location>
        <begin position="133"/>
        <end position="166"/>
    </location>
</feature>
<dbReference type="EMBL" id="CP118376">
    <property type="protein sequence ID" value="WFD43538.1"/>
    <property type="molecule type" value="Genomic_DNA"/>
</dbReference>
<evidence type="ECO:0000256" key="9">
    <source>
        <dbReference type="RuleBase" id="RU367027"/>
    </source>
</evidence>
<evidence type="ECO:0000256" key="8">
    <source>
        <dbReference type="ARBA" id="ARBA00047995"/>
    </source>
</evidence>
<dbReference type="GO" id="GO:0036297">
    <property type="term" value="P:interstrand cross-link repair"/>
    <property type="evidence" value="ECO:0007669"/>
    <property type="project" value="UniProtKB-ARBA"/>
</dbReference>
<dbReference type="Pfam" id="PF00271">
    <property type="entry name" value="Helicase_C"/>
    <property type="match status" value="1"/>
</dbReference>
<feature type="region of interest" description="Disordered" evidence="10">
    <location>
        <begin position="1102"/>
        <end position="1177"/>
    </location>
</feature>
<feature type="domain" description="Helicase ATP-binding" evidence="11">
    <location>
        <begin position="304"/>
        <end position="462"/>
    </location>
</feature>
<keyword evidence="5 13" id="KW-0347">Helicase</keyword>
<dbReference type="EC" id="3.6.4.12" evidence="9"/>
<dbReference type="InterPro" id="IPR039686">
    <property type="entry name" value="FANCM/Mph1-like_ID"/>
</dbReference>
<feature type="compositionally biased region" description="Polar residues" evidence="10">
    <location>
        <begin position="871"/>
        <end position="893"/>
    </location>
</feature>
<dbReference type="PROSITE" id="PS51194">
    <property type="entry name" value="HELICASE_CTER"/>
    <property type="match status" value="1"/>
</dbReference>
<feature type="region of interest" description="Disordered" evidence="10">
    <location>
        <begin position="991"/>
        <end position="1020"/>
    </location>
</feature>
<evidence type="ECO:0000256" key="2">
    <source>
        <dbReference type="ARBA" id="ARBA00009889"/>
    </source>
</evidence>
<evidence type="ECO:0000256" key="1">
    <source>
        <dbReference type="ARBA" id="ARBA00004123"/>
    </source>
</evidence>
<dbReference type="GO" id="GO:0005524">
    <property type="term" value="F:ATP binding"/>
    <property type="evidence" value="ECO:0007669"/>
    <property type="project" value="UniProtKB-UniRule"/>
</dbReference>
<feature type="region of interest" description="Disordered" evidence="10">
    <location>
        <begin position="130"/>
        <end position="191"/>
    </location>
</feature>
<evidence type="ECO:0000259" key="11">
    <source>
        <dbReference type="PROSITE" id="PS51192"/>
    </source>
</evidence>
<dbReference type="InterPro" id="IPR014001">
    <property type="entry name" value="Helicase_ATP-bd"/>
</dbReference>
<dbReference type="GO" id="GO:0045003">
    <property type="term" value="P:double-strand break repair via synthesis-dependent strand annealing"/>
    <property type="evidence" value="ECO:0007669"/>
    <property type="project" value="TreeGrafter"/>
</dbReference>
<evidence type="ECO:0000256" key="3">
    <source>
        <dbReference type="ARBA" id="ARBA00022741"/>
    </source>
</evidence>
<dbReference type="InterPro" id="IPR006935">
    <property type="entry name" value="Helicase/UvrB_N"/>
</dbReference>
<dbReference type="PROSITE" id="PS51192">
    <property type="entry name" value="HELICASE_ATP_BIND_1"/>
    <property type="match status" value="1"/>
</dbReference>
<feature type="compositionally biased region" description="Acidic residues" evidence="10">
    <location>
        <begin position="1149"/>
        <end position="1164"/>
    </location>
</feature>
<name>A0AAF0FF34_9BASI</name>
<dbReference type="SUPFAM" id="SSF52540">
    <property type="entry name" value="P-loop containing nucleoside triphosphate hydrolases"/>
    <property type="match status" value="1"/>
</dbReference>
<feature type="region of interest" description="Disordered" evidence="10">
    <location>
        <begin position="1213"/>
        <end position="1232"/>
    </location>
</feature>
<dbReference type="GO" id="GO:0009378">
    <property type="term" value="F:four-way junction helicase activity"/>
    <property type="evidence" value="ECO:0007669"/>
    <property type="project" value="TreeGrafter"/>
</dbReference>